<evidence type="ECO:0000313" key="2">
    <source>
        <dbReference type="EMBL" id="GLR17416.1"/>
    </source>
</evidence>
<keyword evidence="1" id="KW-1133">Transmembrane helix</keyword>
<comment type="caution">
    <text evidence="2">The sequence shown here is derived from an EMBL/GenBank/DDBJ whole genome shotgun (WGS) entry which is preliminary data.</text>
</comment>
<keyword evidence="1" id="KW-0812">Transmembrane</keyword>
<accession>A0AA37SN02</accession>
<reference evidence="2" key="2">
    <citation type="submission" date="2023-01" db="EMBL/GenBank/DDBJ databases">
        <title>Draft genome sequence of Portibacter lacus strain NBRC 108769.</title>
        <authorList>
            <person name="Sun Q."/>
            <person name="Mori K."/>
        </authorList>
    </citation>
    <scope>NUCLEOTIDE SEQUENCE</scope>
    <source>
        <strain evidence="2">NBRC 108769</strain>
    </source>
</reference>
<gene>
    <name evidence="2" type="ORF">GCM10007940_20310</name>
</gene>
<dbReference type="Proteomes" id="UP001156666">
    <property type="component" value="Unassembled WGS sequence"/>
</dbReference>
<proteinExistence type="predicted"/>
<name>A0AA37SN02_9BACT</name>
<evidence type="ECO:0000256" key="1">
    <source>
        <dbReference type="SAM" id="Phobius"/>
    </source>
</evidence>
<reference evidence="2" key="1">
    <citation type="journal article" date="2014" name="Int. J. Syst. Evol. Microbiol.">
        <title>Complete genome sequence of Corynebacterium casei LMG S-19264T (=DSM 44701T), isolated from a smear-ripened cheese.</title>
        <authorList>
            <consortium name="US DOE Joint Genome Institute (JGI-PGF)"/>
            <person name="Walter F."/>
            <person name="Albersmeier A."/>
            <person name="Kalinowski J."/>
            <person name="Ruckert C."/>
        </authorList>
    </citation>
    <scope>NUCLEOTIDE SEQUENCE</scope>
    <source>
        <strain evidence="2">NBRC 108769</strain>
    </source>
</reference>
<evidence type="ECO:0000313" key="3">
    <source>
        <dbReference type="Proteomes" id="UP001156666"/>
    </source>
</evidence>
<feature type="transmembrane region" description="Helical" evidence="1">
    <location>
        <begin position="54"/>
        <end position="71"/>
    </location>
</feature>
<protein>
    <submittedName>
        <fullName evidence="2">Uncharacterized protein</fullName>
    </submittedName>
</protein>
<keyword evidence="3" id="KW-1185">Reference proteome</keyword>
<dbReference type="EMBL" id="BSOH01000011">
    <property type="protein sequence ID" value="GLR17416.1"/>
    <property type="molecule type" value="Genomic_DNA"/>
</dbReference>
<sequence length="255" mass="28578">MKIKNKKDIQVLQDTITRELGVDISKYRDEDVADNLVDLLVFPKYIFKWISRPVLIAFLVYIAGFFLIDLVHVQYLIYGIVGLVLFLLVGFFGGVLNLSRKLNEDLVSISEYSLGVLKNSLLDVNDVGSRINKNNIKDVVAMLFQGVIHIVTLPMLGKAIENKVPVVSGLVKRVVEKSLVGISNRLTFDDEKIDETIINVDGDSVFVTNYLGTIDKAGKGIDGTLGTVTKVIRTPFKLGFYIALFFLVLFIYLIW</sequence>
<dbReference type="AlphaFoldDB" id="A0AA37SN02"/>
<organism evidence="2 3">
    <name type="scientific">Portibacter lacus</name>
    <dbReference type="NCBI Taxonomy" id="1099794"/>
    <lineage>
        <taxon>Bacteria</taxon>
        <taxon>Pseudomonadati</taxon>
        <taxon>Bacteroidota</taxon>
        <taxon>Saprospiria</taxon>
        <taxon>Saprospirales</taxon>
        <taxon>Haliscomenobacteraceae</taxon>
        <taxon>Portibacter</taxon>
    </lineage>
</organism>
<feature type="transmembrane region" description="Helical" evidence="1">
    <location>
        <begin position="238"/>
        <end position="254"/>
    </location>
</feature>
<feature type="transmembrane region" description="Helical" evidence="1">
    <location>
        <begin position="77"/>
        <end position="98"/>
    </location>
</feature>
<dbReference type="RefSeq" id="WP_235294125.1">
    <property type="nucleotide sequence ID" value="NZ_BSOH01000011.1"/>
</dbReference>
<keyword evidence="1" id="KW-0472">Membrane</keyword>